<feature type="repeat" description="PPR" evidence="2">
    <location>
        <begin position="80"/>
        <end position="114"/>
    </location>
</feature>
<dbReference type="InterPro" id="IPR002885">
    <property type="entry name" value="PPR_rpt"/>
</dbReference>
<evidence type="ECO:0008006" key="5">
    <source>
        <dbReference type="Google" id="ProtNLM"/>
    </source>
</evidence>
<feature type="repeat" description="PPR" evidence="2">
    <location>
        <begin position="581"/>
        <end position="611"/>
    </location>
</feature>
<gene>
    <name evidence="3" type="ORF">SLEP1_g44857</name>
</gene>
<reference evidence="3 4" key="1">
    <citation type="journal article" date="2021" name="Commun. Biol.">
        <title>The genome of Shorea leprosula (Dipterocarpaceae) highlights the ecological relevance of drought in aseasonal tropical rainforests.</title>
        <authorList>
            <person name="Ng K.K.S."/>
            <person name="Kobayashi M.J."/>
            <person name="Fawcett J.A."/>
            <person name="Hatakeyama M."/>
            <person name="Paape T."/>
            <person name="Ng C.H."/>
            <person name="Ang C.C."/>
            <person name="Tnah L.H."/>
            <person name="Lee C.T."/>
            <person name="Nishiyama T."/>
            <person name="Sese J."/>
            <person name="O'Brien M.J."/>
            <person name="Copetti D."/>
            <person name="Mohd Noor M.I."/>
            <person name="Ong R.C."/>
            <person name="Putra M."/>
            <person name="Sireger I.Z."/>
            <person name="Indrioko S."/>
            <person name="Kosugi Y."/>
            <person name="Izuno A."/>
            <person name="Isagi Y."/>
            <person name="Lee S.L."/>
            <person name="Shimizu K.K."/>
        </authorList>
    </citation>
    <scope>NUCLEOTIDE SEQUENCE [LARGE SCALE GENOMIC DNA]</scope>
    <source>
        <strain evidence="3">214</strain>
    </source>
</reference>
<dbReference type="PANTHER" id="PTHR24015:SF548">
    <property type="entry name" value="OS08G0340900 PROTEIN"/>
    <property type="match status" value="1"/>
</dbReference>
<dbReference type="EMBL" id="BPVZ01000118">
    <property type="protein sequence ID" value="GKV36763.1"/>
    <property type="molecule type" value="Genomic_DNA"/>
</dbReference>
<evidence type="ECO:0000313" key="4">
    <source>
        <dbReference type="Proteomes" id="UP001054252"/>
    </source>
</evidence>
<dbReference type="InterPro" id="IPR011990">
    <property type="entry name" value="TPR-like_helical_dom_sf"/>
</dbReference>
<name>A0AAV5LHW6_9ROSI</name>
<evidence type="ECO:0000256" key="1">
    <source>
        <dbReference type="ARBA" id="ARBA00022737"/>
    </source>
</evidence>
<dbReference type="GO" id="GO:0005739">
    <property type="term" value="C:mitochondrion"/>
    <property type="evidence" value="ECO:0007669"/>
    <property type="project" value="TreeGrafter"/>
</dbReference>
<dbReference type="Proteomes" id="UP001054252">
    <property type="component" value="Unassembled WGS sequence"/>
</dbReference>
<keyword evidence="1" id="KW-0677">Repeat</keyword>
<evidence type="ECO:0000313" key="3">
    <source>
        <dbReference type="EMBL" id="GKV36763.1"/>
    </source>
</evidence>
<feature type="repeat" description="PPR" evidence="2">
    <location>
        <begin position="281"/>
        <end position="315"/>
    </location>
</feature>
<dbReference type="Gene3D" id="1.25.40.10">
    <property type="entry name" value="Tetratricopeptide repeat domain"/>
    <property type="match status" value="6"/>
</dbReference>
<dbReference type="PROSITE" id="PS51375">
    <property type="entry name" value="PPR"/>
    <property type="match status" value="6"/>
</dbReference>
<dbReference type="FunFam" id="1.25.40.10:FF:000073">
    <property type="entry name" value="Pentatricopeptide repeat-containing protein chloroplastic"/>
    <property type="match status" value="1"/>
</dbReference>
<dbReference type="Pfam" id="PF01535">
    <property type="entry name" value="PPR"/>
    <property type="match status" value="2"/>
</dbReference>
<dbReference type="GO" id="GO:0009451">
    <property type="term" value="P:RNA modification"/>
    <property type="evidence" value="ECO:0007669"/>
    <property type="project" value="InterPro"/>
</dbReference>
<proteinExistence type="predicted"/>
<feature type="repeat" description="PPR" evidence="2">
    <location>
        <begin position="612"/>
        <end position="646"/>
    </location>
</feature>
<dbReference type="GO" id="GO:0003723">
    <property type="term" value="F:RNA binding"/>
    <property type="evidence" value="ECO:0007669"/>
    <property type="project" value="InterPro"/>
</dbReference>
<dbReference type="FunFam" id="1.25.40.10:FF:000285">
    <property type="entry name" value="Pentatricopeptide repeat-containing protein, chloroplastic"/>
    <property type="match status" value="1"/>
</dbReference>
<dbReference type="GO" id="GO:0099402">
    <property type="term" value="P:plant organ development"/>
    <property type="evidence" value="ECO:0007669"/>
    <property type="project" value="UniProtKB-ARBA"/>
</dbReference>
<dbReference type="FunFam" id="1.25.40.10:FF:001096">
    <property type="entry name" value="Pentatricopeptide repeat-containing protein"/>
    <property type="match status" value="1"/>
</dbReference>
<protein>
    <recommendedName>
        <fullName evidence="5">Pentatricopeptide repeat-containing protein</fullName>
    </recommendedName>
</protein>
<comment type="caution">
    <text evidence="3">The sequence shown here is derived from an EMBL/GenBank/DDBJ whole genome shotgun (WGS) entry which is preliminary data.</text>
</comment>
<dbReference type="FunFam" id="1.25.40.10:FF:000158">
    <property type="entry name" value="pentatricopeptide repeat-containing protein At2g33680"/>
    <property type="match status" value="1"/>
</dbReference>
<dbReference type="AlphaFoldDB" id="A0AAV5LHW6"/>
<dbReference type="NCBIfam" id="TIGR00756">
    <property type="entry name" value="PPR"/>
    <property type="match status" value="4"/>
</dbReference>
<organism evidence="3 4">
    <name type="scientific">Rubroshorea leprosula</name>
    <dbReference type="NCBI Taxonomy" id="152421"/>
    <lineage>
        <taxon>Eukaryota</taxon>
        <taxon>Viridiplantae</taxon>
        <taxon>Streptophyta</taxon>
        <taxon>Embryophyta</taxon>
        <taxon>Tracheophyta</taxon>
        <taxon>Spermatophyta</taxon>
        <taxon>Magnoliopsida</taxon>
        <taxon>eudicotyledons</taxon>
        <taxon>Gunneridae</taxon>
        <taxon>Pentapetalae</taxon>
        <taxon>rosids</taxon>
        <taxon>malvids</taxon>
        <taxon>Malvales</taxon>
        <taxon>Dipterocarpaceae</taxon>
        <taxon>Rubroshorea</taxon>
    </lineage>
</organism>
<keyword evidence="4" id="KW-1185">Reference proteome</keyword>
<accession>A0AAV5LHW6</accession>
<dbReference type="Pfam" id="PF13041">
    <property type="entry name" value="PPR_2"/>
    <property type="match status" value="4"/>
</dbReference>
<sequence>MEISSSVNFSKCYQRLLQLLKFCSSIRSLDTTKSLHALCITLGPNSNQPIFLFNNITTFYSSLGHLSIARKLFDKMPDRNVVSFNTMISAYSRSGYVEEAWELFSMMRDYGLLPTQFTMGGLLSCQSLDICGGSQLQALVMKNGLFFVDAVVGTALLGLYGRYECVNEAFSIFSDLPKKNSVTWNSIISLFGHNGFVKDCMLLFRQVLKMELPLTELSFLGILCGFEREQDLELGEQIHSLVIKKGFVCEVSVANSLLSMYVKCAHICLAEELFEEMCARDTISWNIIIGAEAKNKNPIKAVEHFLKMSMEGLVPNSTTFVNVIASCTILHFPVFGESIHAKTVKNAFESDVFVGSSLVDFYAKCHKLEDAHHCFDRIYEKNLVSWNTLILGYANHRPGTASSLLKEMLQLGYRPNEVTFSSLLILQLAVELKQLHSLIVRMGYGHDEYVQCSLMNSYAKNDLISDALVFVTACDCPLAVVPSNAIAGIYNRSGEYYKTLKLLSTLEEPDTVSWNIALSACARAGAYKEVFELFRHMLMAQLCPDNYTFVSLLSACSKLCNLALGSSVHGLMVKADFNLCDTFVCNILIDMYGKCGSLENSVKVFDKMMDRNLITWTALISAFGINGYAYEALERFRQMDSLGFKPDSVTFIALFTVCRHAGLVKEGMEFFRRMSGDYGVEPEMDHFHCVVDLLARYGHLKEAEQLISSMPFPPDVIIWRSFLEGCKQDRTVERFKQLDI</sequence>
<dbReference type="PANTHER" id="PTHR24015">
    <property type="entry name" value="OS07G0578800 PROTEIN-RELATED"/>
    <property type="match status" value="1"/>
</dbReference>
<feature type="repeat" description="PPR" evidence="2">
    <location>
        <begin position="510"/>
        <end position="544"/>
    </location>
</feature>
<feature type="repeat" description="PPR" evidence="2">
    <location>
        <begin position="180"/>
        <end position="214"/>
    </location>
</feature>
<dbReference type="InterPro" id="IPR046960">
    <property type="entry name" value="PPR_At4g14850-like_plant"/>
</dbReference>
<evidence type="ECO:0000256" key="2">
    <source>
        <dbReference type="PROSITE-ProRule" id="PRU00708"/>
    </source>
</evidence>